<dbReference type="Pfam" id="PF09933">
    <property type="entry name" value="DUF2165"/>
    <property type="match status" value="1"/>
</dbReference>
<dbReference type="Proteomes" id="UP000239239">
    <property type="component" value="Unassembled WGS sequence"/>
</dbReference>
<proteinExistence type="predicted"/>
<evidence type="ECO:0000313" key="2">
    <source>
        <dbReference type="Proteomes" id="UP000239239"/>
    </source>
</evidence>
<gene>
    <name evidence="1" type="ORF">C3928_11580</name>
</gene>
<name>A0A2S6EX32_LEGPN</name>
<dbReference type="OrthoDB" id="7618855at2"/>
<dbReference type="AlphaFoldDB" id="A0A2S6EX32"/>
<sequence>MMIIRFSKVLLVVAVSFFCLLTAFGNITDYSANFPAVVKVLTMTDIFPNSTITYRAITNPALHYVAFIIIVILELLTAIFCGIGAWKLFKARNESASVFNHSKNWAIGGLTLGFVTWQVIFMSIGGEWFGMWMSPMLNSALTTAFHIFITILAVMIYLVIKDE</sequence>
<accession>A0A2S6EX32</accession>
<reference evidence="1 2" key="1">
    <citation type="submission" date="2018-02" db="EMBL/GenBank/DDBJ databases">
        <title>Draft genome sequences of four Legionella pneumophila clinical strains isolated in Ontario.</title>
        <authorList>
            <person name="Fortuna A."/>
            <person name="Ramnarine R."/>
            <person name="Li A."/>
            <person name="Frantz C."/>
            <person name="Mallo G."/>
        </authorList>
    </citation>
    <scope>NUCLEOTIDE SEQUENCE [LARGE SCALE GENOMIC DNA]</scope>
    <source>
        <strain evidence="1 2">LG61</strain>
    </source>
</reference>
<evidence type="ECO:0000313" key="1">
    <source>
        <dbReference type="EMBL" id="PPK29710.1"/>
    </source>
</evidence>
<dbReference type="InterPro" id="IPR018681">
    <property type="entry name" value="DUF2165_transmembrane"/>
</dbReference>
<protein>
    <submittedName>
        <fullName evidence="1">DUF2165 domain-containing protein</fullName>
    </submittedName>
</protein>
<comment type="caution">
    <text evidence="1">The sequence shown here is derived from an EMBL/GenBank/DDBJ whole genome shotgun (WGS) entry which is preliminary data.</text>
</comment>
<organism evidence="1 2">
    <name type="scientific">Legionella pneumophila</name>
    <dbReference type="NCBI Taxonomy" id="446"/>
    <lineage>
        <taxon>Bacteria</taxon>
        <taxon>Pseudomonadati</taxon>
        <taxon>Pseudomonadota</taxon>
        <taxon>Gammaproteobacteria</taxon>
        <taxon>Legionellales</taxon>
        <taxon>Legionellaceae</taxon>
        <taxon>Legionella</taxon>
    </lineage>
</organism>
<dbReference type="EMBL" id="PQWY01000016">
    <property type="protein sequence ID" value="PPK29710.1"/>
    <property type="molecule type" value="Genomic_DNA"/>
</dbReference>